<gene>
    <name evidence="1" type="ORF">GRJ2_001785600</name>
</gene>
<dbReference type="Proteomes" id="UP001623348">
    <property type="component" value="Unassembled WGS sequence"/>
</dbReference>
<comment type="caution">
    <text evidence="1">The sequence shown here is derived from an EMBL/GenBank/DDBJ whole genome shotgun (WGS) entry which is preliminary data.</text>
</comment>
<dbReference type="SMART" id="SM00028">
    <property type="entry name" value="TPR"/>
    <property type="match status" value="2"/>
</dbReference>
<accession>A0ABC9X687</accession>
<sequence length="244" mass="27532">MVDAIETVKENPPVLKRLAKIFHFLGKQEMAKGICDTALDVLRDLQLNWQALHPGTAWMSCKNCSCWVKLLVKAMEFDLGDTIPQLQLFRGKCLWLKSQETLAIESFKRAIELDDAGSTKSLQCLLELLLMLFRQKLKTEMLVQEVEQWVTKAEEKFSWQHLQQELRAVCSNPMPGVTRLCKAMIARGRTELVELLLETVKADSSPAGMNELSLSPSRRGGSRLCRVAVSPMSCHDLLSSLKLC</sequence>
<dbReference type="AlphaFoldDB" id="A0ABC9X687"/>
<dbReference type="InterPro" id="IPR011990">
    <property type="entry name" value="TPR-like_helical_dom_sf"/>
</dbReference>
<evidence type="ECO:0000313" key="1">
    <source>
        <dbReference type="EMBL" id="GAB0193203.1"/>
    </source>
</evidence>
<protein>
    <submittedName>
        <fullName evidence="1">Tetratricopeptide repeat protein 22</fullName>
    </submittedName>
</protein>
<dbReference type="EMBL" id="BAAFJT010000008">
    <property type="protein sequence ID" value="GAB0193203.1"/>
    <property type="molecule type" value="Genomic_DNA"/>
</dbReference>
<dbReference type="Gene3D" id="1.25.40.10">
    <property type="entry name" value="Tetratricopeptide repeat domain"/>
    <property type="match status" value="1"/>
</dbReference>
<reference evidence="1 2" key="1">
    <citation type="submission" date="2024-06" db="EMBL/GenBank/DDBJ databases">
        <title>The draft genome of Grus japonensis, version 3.</title>
        <authorList>
            <person name="Nabeshima K."/>
            <person name="Suzuki S."/>
            <person name="Onuma M."/>
        </authorList>
    </citation>
    <scope>NUCLEOTIDE SEQUENCE [LARGE SCALE GENOMIC DNA]</scope>
    <source>
        <strain evidence="1 2">451A</strain>
    </source>
</reference>
<dbReference type="PANTHER" id="PTHR16253:SF0">
    <property type="entry name" value="TETRATRICOPEPTIDE REPEAT PROTEIN 22"/>
    <property type="match status" value="1"/>
</dbReference>
<dbReference type="InterPro" id="IPR019734">
    <property type="entry name" value="TPR_rpt"/>
</dbReference>
<dbReference type="InterPro" id="IPR042342">
    <property type="entry name" value="TTC22"/>
</dbReference>
<dbReference type="SUPFAM" id="SSF48452">
    <property type="entry name" value="TPR-like"/>
    <property type="match status" value="1"/>
</dbReference>
<proteinExistence type="predicted"/>
<keyword evidence="2" id="KW-1185">Reference proteome</keyword>
<dbReference type="PANTHER" id="PTHR16253">
    <property type="entry name" value="TETRATRICOPEPTIDE REPEAT PROTEIN 22"/>
    <property type="match status" value="1"/>
</dbReference>
<name>A0ABC9X687_GRUJA</name>
<evidence type="ECO:0000313" key="2">
    <source>
        <dbReference type="Proteomes" id="UP001623348"/>
    </source>
</evidence>
<organism evidence="1 2">
    <name type="scientific">Grus japonensis</name>
    <name type="common">Japanese crane</name>
    <name type="synonym">Red-crowned crane</name>
    <dbReference type="NCBI Taxonomy" id="30415"/>
    <lineage>
        <taxon>Eukaryota</taxon>
        <taxon>Metazoa</taxon>
        <taxon>Chordata</taxon>
        <taxon>Craniata</taxon>
        <taxon>Vertebrata</taxon>
        <taxon>Euteleostomi</taxon>
        <taxon>Archelosauria</taxon>
        <taxon>Archosauria</taxon>
        <taxon>Dinosauria</taxon>
        <taxon>Saurischia</taxon>
        <taxon>Theropoda</taxon>
        <taxon>Coelurosauria</taxon>
        <taxon>Aves</taxon>
        <taxon>Neognathae</taxon>
        <taxon>Neoaves</taxon>
        <taxon>Gruiformes</taxon>
        <taxon>Gruidae</taxon>
        <taxon>Grus</taxon>
    </lineage>
</organism>